<dbReference type="EMBL" id="CM029049">
    <property type="protein sequence ID" value="KAG2572944.1"/>
    <property type="molecule type" value="Genomic_DNA"/>
</dbReference>
<feature type="region of interest" description="Disordered" evidence="1">
    <location>
        <begin position="30"/>
        <end position="78"/>
    </location>
</feature>
<feature type="compositionally biased region" description="Low complexity" evidence="1">
    <location>
        <begin position="66"/>
        <end position="78"/>
    </location>
</feature>
<feature type="compositionally biased region" description="Low complexity" evidence="1">
    <location>
        <begin position="38"/>
        <end position="57"/>
    </location>
</feature>
<protein>
    <submittedName>
        <fullName evidence="2">Uncharacterized protein</fullName>
    </submittedName>
</protein>
<keyword evidence="3" id="KW-1185">Reference proteome</keyword>
<name>A0A8T0QNM7_PANVG</name>
<comment type="caution">
    <text evidence="2">The sequence shown here is derived from an EMBL/GenBank/DDBJ whole genome shotgun (WGS) entry which is preliminary data.</text>
</comment>
<feature type="compositionally biased region" description="Acidic residues" evidence="1">
    <location>
        <begin position="150"/>
        <end position="159"/>
    </location>
</feature>
<sequence length="159" mass="16760">MAGGRPLLEHLLDLRRLNAPLLLQSLLPRSRARRSGTRARTASCRQTSARWRPGGTARRLRRRGTRWWSSPSRSSGGWLATSARTLASARPVQVHASAGSVRGTLSIAAAGGGSVLEQSAPEREGGGGGGGGGIAGASRGNWSLERWEADGESGELPWE</sequence>
<organism evidence="2 3">
    <name type="scientific">Panicum virgatum</name>
    <name type="common">Blackwell switchgrass</name>
    <dbReference type="NCBI Taxonomy" id="38727"/>
    <lineage>
        <taxon>Eukaryota</taxon>
        <taxon>Viridiplantae</taxon>
        <taxon>Streptophyta</taxon>
        <taxon>Embryophyta</taxon>
        <taxon>Tracheophyta</taxon>
        <taxon>Spermatophyta</taxon>
        <taxon>Magnoliopsida</taxon>
        <taxon>Liliopsida</taxon>
        <taxon>Poales</taxon>
        <taxon>Poaceae</taxon>
        <taxon>PACMAD clade</taxon>
        <taxon>Panicoideae</taxon>
        <taxon>Panicodae</taxon>
        <taxon>Paniceae</taxon>
        <taxon>Panicinae</taxon>
        <taxon>Panicum</taxon>
        <taxon>Panicum sect. Hiantes</taxon>
    </lineage>
</organism>
<reference evidence="2" key="1">
    <citation type="submission" date="2020-05" db="EMBL/GenBank/DDBJ databases">
        <title>WGS assembly of Panicum virgatum.</title>
        <authorList>
            <person name="Lovell J.T."/>
            <person name="Jenkins J."/>
            <person name="Shu S."/>
            <person name="Juenger T.E."/>
            <person name="Schmutz J."/>
        </authorList>
    </citation>
    <scope>NUCLEOTIDE SEQUENCE</scope>
    <source>
        <strain evidence="2">AP13</strain>
    </source>
</reference>
<dbReference type="Proteomes" id="UP000823388">
    <property type="component" value="Chromosome 7K"/>
</dbReference>
<dbReference type="AlphaFoldDB" id="A0A8T0QNM7"/>
<evidence type="ECO:0000256" key="1">
    <source>
        <dbReference type="SAM" id="MobiDB-lite"/>
    </source>
</evidence>
<accession>A0A8T0QNM7</accession>
<evidence type="ECO:0000313" key="2">
    <source>
        <dbReference type="EMBL" id="KAG2572944.1"/>
    </source>
</evidence>
<feature type="compositionally biased region" description="Gly residues" evidence="1">
    <location>
        <begin position="126"/>
        <end position="135"/>
    </location>
</feature>
<gene>
    <name evidence="2" type="ORF">PVAP13_7KG212255</name>
</gene>
<evidence type="ECO:0000313" key="3">
    <source>
        <dbReference type="Proteomes" id="UP000823388"/>
    </source>
</evidence>
<proteinExistence type="predicted"/>
<feature type="region of interest" description="Disordered" evidence="1">
    <location>
        <begin position="115"/>
        <end position="159"/>
    </location>
</feature>